<feature type="domain" description="Disease resistance protein At4g27190-like leucine-rich repeats" evidence="1">
    <location>
        <begin position="37"/>
        <end position="138"/>
    </location>
</feature>
<dbReference type="OrthoDB" id="668085at2759"/>
<dbReference type="EMBL" id="MU629505">
    <property type="protein sequence ID" value="KAJ1256511.1"/>
    <property type="molecule type" value="Genomic_DNA"/>
</dbReference>
<keyword evidence="3" id="KW-1185">Reference proteome</keyword>
<dbReference type="Gene3D" id="3.80.10.10">
    <property type="entry name" value="Ribonuclease Inhibitor"/>
    <property type="match status" value="1"/>
</dbReference>
<organism evidence="2 3">
    <name type="scientific">Paspalum vaginatum</name>
    <name type="common">seashore paspalum</name>
    <dbReference type="NCBI Taxonomy" id="158149"/>
    <lineage>
        <taxon>Eukaryota</taxon>
        <taxon>Viridiplantae</taxon>
        <taxon>Streptophyta</taxon>
        <taxon>Embryophyta</taxon>
        <taxon>Tracheophyta</taxon>
        <taxon>Spermatophyta</taxon>
        <taxon>Magnoliopsida</taxon>
        <taxon>Liliopsida</taxon>
        <taxon>Poales</taxon>
        <taxon>Poaceae</taxon>
        <taxon>PACMAD clade</taxon>
        <taxon>Panicoideae</taxon>
        <taxon>Andropogonodae</taxon>
        <taxon>Paspaleae</taxon>
        <taxon>Paspalinae</taxon>
        <taxon>Paspalum</taxon>
    </lineage>
</organism>
<dbReference type="PANTHER" id="PTHR33463:SF22">
    <property type="entry name" value="NB-ARC DOMAIN-CONTAINING PROTEIN"/>
    <property type="match status" value="1"/>
</dbReference>
<dbReference type="Proteomes" id="UP001164776">
    <property type="component" value="Unassembled WGS sequence"/>
</dbReference>
<proteinExistence type="predicted"/>
<protein>
    <recommendedName>
        <fullName evidence="1">Disease resistance protein At4g27190-like leucine-rich repeats domain-containing protein</fullName>
    </recommendedName>
</protein>
<accession>A0A9W8CG89</accession>
<name>A0A9W8CG89_9POAL</name>
<dbReference type="InterPro" id="IPR050905">
    <property type="entry name" value="Plant_NBS-LRR"/>
</dbReference>
<evidence type="ECO:0000313" key="3">
    <source>
        <dbReference type="Proteomes" id="UP001164776"/>
    </source>
</evidence>
<dbReference type="PANTHER" id="PTHR33463">
    <property type="entry name" value="NB-ARC DOMAIN-CONTAINING PROTEIN-RELATED"/>
    <property type="match status" value="1"/>
</dbReference>
<dbReference type="Pfam" id="PF23247">
    <property type="entry name" value="LRR_RPS2"/>
    <property type="match status" value="1"/>
</dbReference>
<reference evidence="2 3" key="1">
    <citation type="submission" date="2022-10" db="EMBL/GenBank/DDBJ databases">
        <title>WGS assembly of Paspalum vaginatum 540-79.</title>
        <authorList>
            <person name="Sun G."/>
            <person name="Wase N."/>
            <person name="Shu S."/>
            <person name="Jenkins J."/>
            <person name="Zhou B."/>
            <person name="Torres-Rodriguez J."/>
            <person name="Chen C."/>
            <person name="Sandor L."/>
            <person name="Plott C."/>
            <person name="Yoshinga Y."/>
            <person name="Daum C."/>
            <person name="Qi P."/>
            <person name="Barry K."/>
            <person name="Lipzen A."/>
            <person name="Berry L."/>
            <person name="Pedersen C."/>
            <person name="Gottilla T."/>
            <person name="Foltz A."/>
            <person name="Yu H."/>
            <person name="O'Malley R."/>
            <person name="Zhang C."/>
            <person name="Devos K."/>
            <person name="Sigmon B."/>
            <person name="Yu B."/>
            <person name="Obata T."/>
            <person name="Schmutz J."/>
            <person name="Schnable J."/>
        </authorList>
    </citation>
    <scope>NUCLEOTIDE SEQUENCE [LARGE SCALE GENOMIC DNA]</scope>
    <source>
        <strain evidence="3">cv. 540-79</strain>
    </source>
</reference>
<dbReference type="AlphaFoldDB" id="A0A9W8CG89"/>
<dbReference type="InterPro" id="IPR032675">
    <property type="entry name" value="LRR_dom_sf"/>
</dbReference>
<gene>
    <name evidence="2" type="ORF">BS78_K012600</name>
</gene>
<evidence type="ECO:0000313" key="2">
    <source>
        <dbReference type="EMBL" id="KAJ1256511.1"/>
    </source>
</evidence>
<dbReference type="InterPro" id="IPR057135">
    <property type="entry name" value="At4g27190-like_LRR"/>
</dbReference>
<sequence length="271" mass="31810">MCMPYQKGGTCQKWVKTFCAMSMTQIFQDDSTIRCLSELNYSMMCLEECQLIHCNEMKVIFTISWRGMGKTTYIGTSRIQIPEVFPSLKILQIANLNNLQSLVEPIDLLRSELITLKLLKHIHLEHCPRLEKLFPCSLSLPSLEILIILFCSNLKTILYSQHKYEVSPSPLPNIKRIYLQELPQLQHIHDDAMFRFETPNWEKLFLRGCPSFQRLPLLKQEYPKSKVEVSGERGWWGKLQWSLPEQIEHFLHLPPPEFTSCKKHIIKSYLR</sequence>
<dbReference type="SUPFAM" id="SSF52058">
    <property type="entry name" value="L domain-like"/>
    <property type="match status" value="1"/>
</dbReference>
<comment type="caution">
    <text evidence="2">The sequence shown here is derived from an EMBL/GenBank/DDBJ whole genome shotgun (WGS) entry which is preliminary data.</text>
</comment>
<evidence type="ECO:0000259" key="1">
    <source>
        <dbReference type="Pfam" id="PF23247"/>
    </source>
</evidence>